<name>A0A0F9VLU8_9ZZZZ</name>
<dbReference type="PANTHER" id="PTHR41729">
    <property type="entry name" value="GLUTAMYL-TRNA SYNTHETASE"/>
    <property type="match status" value="1"/>
</dbReference>
<proteinExistence type="predicted"/>
<organism evidence="1">
    <name type="scientific">marine sediment metagenome</name>
    <dbReference type="NCBI Taxonomy" id="412755"/>
    <lineage>
        <taxon>unclassified sequences</taxon>
        <taxon>metagenomes</taxon>
        <taxon>ecological metagenomes</taxon>
    </lineage>
</organism>
<dbReference type="Pfam" id="PF13875">
    <property type="entry name" value="DUF4202"/>
    <property type="match status" value="1"/>
</dbReference>
<sequence>MAITDKLLVAFQYFDEANKQDPNTEIFEGTTYPKEVLYGIRMTERLNEFNPNASEALRLTARCQHICRWEIPRESYEMNREGYLRWRQDLKKFHANKAAAILEEIDYDQDTIDKVRFLLEKKQLKKNEETQTLEDVICLVFLEFYFEPFAHKHAEDKTIDILQKTWRKMSTKGQDAALKLPLSKYSIDLITKALQA</sequence>
<evidence type="ECO:0008006" key="2">
    <source>
        <dbReference type="Google" id="ProtNLM"/>
    </source>
</evidence>
<accession>A0A0F9VLU8</accession>
<dbReference type="PANTHER" id="PTHR41729:SF1">
    <property type="entry name" value="GLUTAMYL-TRNA SYNTHETASE"/>
    <property type="match status" value="1"/>
</dbReference>
<gene>
    <name evidence="1" type="ORF">LCGC14_0071240</name>
</gene>
<dbReference type="InterPro" id="IPR025255">
    <property type="entry name" value="DUF4202"/>
</dbReference>
<evidence type="ECO:0000313" key="1">
    <source>
        <dbReference type="EMBL" id="KKO06111.1"/>
    </source>
</evidence>
<dbReference type="AlphaFoldDB" id="A0A0F9VLU8"/>
<reference evidence="1" key="1">
    <citation type="journal article" date="2015" name="Nature">
        <title>Complex archaea that bridge the gap between prokaryotes and eukaryotes.</title>
        <authorList>
            <person name="Spang A."/>
            <person name="Saw J.H."/>
            <person name="Jorgensen S.L."/>
            <person name="Zaremba-Niedzwiedzka K."/>
            <person name="Martijn J."/>
            <person name="Lind A.E."/>
            <person name="van Eijk R."/>
            <person name="Schleper C."/>
            <person name="Guy L."/>
            <person name="Ettema T.J."/>
        </authorList>
    </citation>
    <scope>NUCLEOTIDE SEQUENCE</scope>
</reference>
<protein>
    <recommendedName>
        <fullName evidence="2">DUF4202 domain-containing protein</fullName>
    </recommendedName>
</protein>
<comment type="caution">
    <text evidence="1">The sequence shown here is derived from an EMBL/GenBank/DDBJ whole genome shotgun (WGS) entry which is preliminary data.</text>
</comment>
<dbReference type="EMBL" id="LAZR01000017">
    <property type="protein sequence ID" value="KKO06111.1"/>
    <property type="molecule type" value="Genomic_DNA"/>
</dbReference>